<keyword evidence="5" id="KW-1185">Reference proteome</keyword>
<evidence type="ECO:0000256" key="1">
    <source>
        <dbReference type="ARBA" id="ARBA00018026"/>
    </source>
</evidence>
<evidence type="ECO:0000313" key="4">
    <source>
        <dbReference type="EMBL" id="ADV33681.1"/>
    </source>
</evidence>
<dbReference type="PANTHER" id="PTHR35089:SF1">
    <property type="entry name" value="CHAPERONE PROTEIN SKP"/>
    <property type="match status" value="1"/>
</dbReference>
<dbReference type="AlphaFoldDB" id="E8Q6T4"/>
<name>E8Q6T4_BLOVB</name>
<dbReference type="STRING" id="859654.BVAF_283"/>
<dbReference type="SUPFAM" id="SSF111384">
    <property type="entry name" value="OmpH-like"/>
    <property type="match status" value="1"/>
</dbReference>
<gene>
    <name evidence="4" type="primary">skp</name>
    <name evidence="4" type="synonym">hlpA</name>
    <name evidence="4" type="ordered locus">BVAF_283</name>
</gene>
<dbReference type="EMBL" id="CP002189">
    <property type="protein sequence ID" value="ADV33681.1"/>
    <property type="molecule type" value="Genomic_DNA"/>
</dbReference>
<evidence type="ECO:0000313" key="5">
    <source>
        <dbReference type="Proteomes" id="UP000007464"/>
    </source>
</evidence>
<dbReference type="PIRSF" id="PIRSF002094">
    <property type="entry name" value="OMP26_Skp"/>
    <property type="match status" value="1"/>
</dbReference>
<dbReference type="RefSeq" id="WP_013516606.1">
    <property type="nucleotide sequence ID" value="NC_014909.2"/>
</dbReference>
<dbReference type="SMART" id="SM00935">
    <property type="entry name" value="OmpH"/>
    <property type="match status" value="1"/>
</dbReference>
<dbReference type="GO" id="GO:0050821">
    <property type="term" value="P:protein stabilization"/>
    <property type="evidence" value="ECO:0007669"/>
    <property type="project" value="TreeGrafter"/>
</dbReference>
<evidence type="ECO:0000256" key="2">
    <source>
        <dbReference type="ARBA" id="ARBA00022729"/>
    </source>
</evidence>
<protein>
    <recommendedName>
        <fullName evidence="1">Chaperone protein Skp</fullName>
    </recommendedName>
</protein>
<dbReference type="Gene3D" id="3.30.910.20">
    <property type="entry name" value="Skp domain"/>
    <property type="match status" value="1"/>
</dbReference>
<dbReference type="InterPro" id="IPR024930">
    <property type="entry name" value="Skp_dom_sf"/>
</dbReference>
<organism evidence="4 5">
    <name type="scientific">Blochmanniella vafra (strain BVAF)</name>
    <dbReference type="NCBI Taxonomy" id="859654"/>
    <lineage>
        <taxon>Bacteria</taxon>
        <taxon>Pseudomonadati</taxon>
        <taxon>Pseudomonadota</taxon>
        <taxon>Gammaproteobacteria</taxon>
        <taxon>Enterobacterales</taxon>
        <taxon>Enterobacteriaceae</taxon>
        <taxon>ant endosymbionts</taxon>
        <taxon>Candidatus Blochmanniella</taxon>
    </lineage>
</organism>
<evidence type="ECO:0000256" key="3">
    <source>
        <dbReference type="PIRNR" id="PIRNR002094"/>
    </source>
</evidence>
<dbReference type="HOGENOM" id="CLU_101388_2_0_6"/>
<accession>E8Q6T4</accession>
<dbReference type="GO" id="GO:0005829">
    <property type="term" value="C:cytosol"/>
    <property type="evidence" value="ECO:0007669"/>
    <property type="project" value="TreeGrafter"/>
</dbReference>
<dbReference type="PANTHER" id="PTHR35089">
    <property type="entry name" value="CHAPERONE PROTEIN SKP"/>
    <property type="match status" value="1"/>
</dbReference>
<proteinExistence type="inferred from homology"/>
<dbReference type="OrthoDB" id="7061584at2"/>
<comment type="similarity">
    <text evidence="3">Belongs to the skp family.</text>
</comment>
<sequence>MKNQMYILGIMIWLIQINYVDASNKIAVVNIAHIFQQSSQRSESIKKLECEFKDRASELEMMEHDLQIKMQTLQRDGATMKEIDRNKLEKLLIAQRELFSNKAKVFQQDNHSRQTEERDKILDIIFTVVKNMAKRENYDIVIDTSSVVYFNSRIKDITNPVAKQVG</sequence>
<dbReference type="GO" id="GO:0051082">
    <property type="term" value="F:unfolded protein binding"/>
    <property type="evidence" value="ECO:0007669"/>
    <property type="project" value="InterPro"/>
</dbReference>
<dbReference type="InterPro" id="IPR005632">
    <property type="entry name" value="Chaperone_Skp"/>
</dbReference>
<dbReference type="Pfam" id="PF03938">
    <property type="entry name" value="OmpH"/>
    <property type="match status" value="1"/>
</dbReference>
<keyword evidence="2" id="KW-0732">Signal</keyword>
<dbReference type="KEGG" id="bva:BVAF_283"/>
<dbReference type="Proteomes" id="UP000007464">
    <property type="component" value="Chromosome"/>
</dbReference>
<reference evidence="4 5" key="1">
    <citation type="journal article" date="2010" name="BMC Genomics">
        <title>Unprecedented loss of ammonia assimilation capability in a urease-encoding bacterial mutualist.</title>
        <authorList>
            <person name="Williams L.E."/>
            <person name="Wernegreen J.J."/>
        </authorList>
    </citation>
    <scope>NUCLEOTIDE SEQUENCE [LARGE SCALE GENOMIC DNA]</scope>
    <source>
        <strain evidence="4 5">BVAF</strain>
    </source>
</reference>